<accession>A0A7J9UX75</accession>
<keyword evidence="3" id="KW-1185">Reference proteome</keyword>
<dbReference type="OrthoDB" id="7478453at2"/>
<evidence type="ECO:0000313" key="3">
    <source>
        <dbReference type="Proteomes" id="UP000429644"/>
    </source>
</evidence>
<dbReference type="Proteomes" id="UP000429644">
    <property type="component" value="Unassembled WGS sequence"/>
</dbReference>
<evidence type="ECO:0000256" key="1">
    <source>
        <dbReference type="SAM" id="MobiDB-lite"/>
    </source>
</evidence>
<organism evidence="2 3">
    <name type="scientific">Georgenia ruanii</name>
    <dbReference type="NCBI Taxonomy" id="348442"/>
    <lineage>
        <taxon>Bacteria</taxon>
        <taxon>Bacillati</taxon>
        <taxon>Actinomycetota</taxon>
        <taxon>Actinomycetes</taxon>
        <taxon>Micrococcales</taxon>
        <taxon>Bogoriellaceae</taxon>
        <taxon>Georgenia</taxon>
    </lineage>
</organism>
<feature type="compositionally biased region" description="Low complexity" evidence="1">
    <location>
        <begin position="35"/>
        <end position="47"/>
    </location>
</feature>
<comment type="caution">
    <text evidence="2">The sequence shown here is derived from an EMBL/GenBank/DDBJ whole genome shotgun (WGS) entry which is preliminary data.</text>
</comment>
<dbReference type="AlphaFoldDB" id="A0A7J9UX75"/>
<dbReference type="EMBL" id="WHPD01001591">
    <property type="protein sequence ID" value="MPV88470.1"/>
    <property type="molecule type" value="Genomic_DNA"/>
</dbReference>
<name>A0A7J9UX75_9MICO</name>
<dbReference type="RefSeq" id="WP_152231137.1">
    <property type="nucleotide sequence ID" value="NZ_BAAAOT010000011.1"/>
</dbReference>
<gene>
    <name evidence="2" type="ORF">GB882_07305</name>
</gene>
<evidence type="ECO:0000313" key="2">
    <source>
        <dbReference type="EMBL" id="MPV88470.1"/>
    </source>
</evidence>
<reference evidence="2 3" key="1">
    <citation type="submission" date="2019-10" db="EMBL/GenBank/DDBJ databases">
        <title>Georgenia wutianyii sp. nov. and Georgenia yuyongxinii sp. nov. isolated from plateau pika (Ochotona curzoniae) in the Qinghai-Tibet plateau of China.</title>
        <authorList>
            <person name="Tian Z."/>
        </authorList>
    </citation>
    <scope>NUCLEOTIDE SEQUENCE [LARGE SCALE GENOMIC DNA]</scope>
    <source>
        <strain evidence="2 3">JCM 15130</strain>
    </source>
</reference>
<feature type="region of interest" description="Disordered" evidence="1">
    <location>
        <begin position="33"/>
        <end position="56"/>
    </location>
</feature>
<protein>
    <submittedName>
        <fullName evidence="2">Uncharacterized protein</fullName>
    </submittedName>
</protein>
<proteinExistence type="predicted"/>
<sequence>MKAGMRLASSVCETEVMVIRAADVALDCGGQPMLAPGGERPGGEPAADLAGGTELGKRYSHDESGLQVLCVRPGAGTLSIAGVPLEQMVSKQLPSSD</sequence>